<evidence type="ECO:0000256" key="1">
    <source>
        <dbReference type="SAM" id="MobiDB-lite"/>
    </source>
</evidence>
<dbReference type="InterPro" id="IPR045584">
    <property type="entry name" value="Pilin-like"/>
</dbReference>
<dbReference type="SUPFAM" id="SSF54523">
    <property type="entry name" value="Pili subunits"/>
    <property type="match status" value="1"/>
</dbReference>
<evidence type="ECO:0000313" key="5">
    <source>
        <dbReference type="Proteomes" id="UP000318878"/>
    </source>
</evidence>
<gene>
    <name evidence="4" type="ORF">Enr8_47000</name>
</gene>
<organism evidence="4 5">
    <name type="scientific">Blastopirellula retiformator</name>
    <dbReference type="NCBI Taxonomy" id="2527970"/>
    <lineage>
        <taxon>Bacteria</taxon>
        <taxon>Pseudomonadati</taxon>
        <taxon>Planctomycetota</taxon>
        <taxon>Planctomycetia</taxon>
        <taxon>Pirellulales</taxon>
        <taxon>Pirellulaceae</taxon>
        <taxon>Blastopirellula</taxon>
    </lineage>
</organism>
<dbReference type="OrthoDB" id="255848at2"/>
<evidence type="ECO:0000256" key="2">
    <source>
        <dbReference type="SAM" id="Phobius"/>
    </source>
</evidence>
<name>A0A5C5UWN0_9BACT</name>
<feature type="compositionally biased region" description="Acidic residues" evidence="1">
    <location>
        <begin position="314"/>
        <end position="330"/>
    </location>
</feature>
<evidence type="ECO:0000313" key="4">
    <source>
        <dbReference type="EMBL" id="TWT30043.1"/>
    </source>
</evidence>
<dbReference type="Pfam" id="PF07963">
    <property type="entry name" value="N_methyl"/>
    <property type="match status" value="1"/>
</dbReference>
<dbReference type="EMBL" id="SJPF01000006">
    <property type="protein sequence ID" value="TWT30043.1"/>
    <property type="molecule type" value="Genomic_DNA"/>
</dbReference>
<dbReference type="PANTHER" id="PTHR30093:SF2">
    <property type="entry name" value="TYPE II SECRETION SYSTEM PROTEIN H"/>
    <property type="match status" value="1"/>
</dbReference>
<dbReference type="NCBIfam" id="TIGR04294">
    <property type="entry name" value="pre_pil_HX9DG"/>
    <property type="match status" value="1"/>
</dbReference>
<feature type="region of interest" description="Disordered" evidence="1">
    <location>
        <begin position="310"/>
        <end position="331"/>
    </location>
</feature>
<sequence length="386" mass="41838">MNSGRTQAGRPCGFTLVELLVAIAIISVLIGLLIPAVQQSREAARRAHCQNNLRQVGIAAHLFHDVNKRLPPGWIGATLAGKHEVFGLTGWGWSAHLLPHLEQKGISDRLAFEYPMLSEINQVSREQEVSLFHCPSDPSTAPLTISFLNQTSLTLPRSNYVANFGAAPLIAAGGFQGTGLKFSGAPFKGPFSHNSGTQLRDFLRGASNTILVGERRSNPTDESTRATWTGFAFGHARFLANVVGTSNKPINDPDDTAFSSSHPGGALFLYADGHVQFWSDTSDHLQFAQASLLDENNAGLVTLLAGGDAVYYPDEPDEEEDEADDPDDEYVPPVSVPPGYFYGPGGDGEALCPICLEPSLEPWPHKPGEDDHLPILRPILRPIRFR</sequence>
<keyword evidence="2" id="KW-0812">Transmembrane</keyword>
<dbReference type="Pfam" id="PF07596">
    <property type="entry name" value="SBP_bac_10"/>
    <property type="match status" value="1"/>
</dbReference>
<dbReference type="Gene3D" id="3.30.700.10">
    <property type="entry name" value="Glycoprotein, Type 4 Pilin"/>
    <property type="match status" value="1"/>
</dbReference>
<dbReference type="InterPro" id="IPR011453">
    <property type="entry name" value="DUF1559"/>
</dbReference>
<protein>
    <recommendedName>
        <fullName evidence="3">DUF1559 domain-containing protein</fullName>
    </recommendedName>
</protein>
<comment type="caution">
    <text evidence="4">The sequence shown here is derived from an EMBL/GenBank/DDBJ whole genome shotgun (WGS) entry which is preliminary data.</text>
</comment>
<evidence type="ECO:0000259" key="3">
    <source>
        <dbReference type="Pfam" id="PF07596"/>
    </source>
</evidence>
<dbReference type="Proteomes" id="UP000318878">
    <property type="component" value="Unassembled WGS sequence"/>
</dbReference>
<dbReference type="InterPro" id="IPR012902">
    <property type="entry name" value="N_methyl_site"/>
</dbReference>
<keyword evidence="2" id="KW-1133">Transmembrane helix</keyword>
<proteinExistence type="predicted"/>
<reference evidence="4 5" key="1">
    <citation type="submission" date="2019-02" db="EMBL/GenBank/DDBJ databases">
        <title>Deep-cultivation of Planctomycetes and their phenomic and genomic characterization uncovers novel biology.</title>
        <authorList>
            <person name="Wiegand S."/>
            <person name="Jogler M."/>
            <person name="Boedeker C."/>
            <person name="Pinto D."/>
            <person name="Vollmers J."/>
            <person name="Rivas-Marin E."/>
            <person name="Kohn T."/>
            <person name="Peeters S.H."/>
            <person name="Heuer A."/>
            <person name="Rast P."/>
            <person name="Oberbeckmann S."/>
            <person name="Bunk B."/>
            <person name="Jeske O."/>
            <person name="Meyerdierks A."/>
            <person name="Storesund J.E."/>
            <person name="Kallscheuer N."/>
            <person name="Luecker S."/>
            <person name="Lage O.M."/>
            <person name="Pohl T."/>
            <person name="Merkel B.J."/>
            <person name="Hornburger P."/>
            <person name="Mueller R.-W."/>
            <person name="Bruemmer F."/>
            <person name="Labrenz M."/>
            <person name="Spormann A.M."/>
            <person name="Op Den Camp H."/>
            <person name="Overmann J."/>
            <person name="Amann R."/>
            <person name="Jetten M.S.M."/>
            <person name="Mascher T."/>
            <person name="Medema M.H."/>
            <person name="Devos D.P."/>
            <person name="Kaster A.-K."/>
            <person name="Ovreas L."/>
            <person name="Rohde M."/>
            <person name="Galperin M.Y."/>
            <person name="Jogler C."/>
        </authorList>
    </citation>
    <scope>NUCLEOTIDE SEQUENCE [LARGE SCALE GENOMIC DNA]</scope>
    <source>
        <strain evidence="4 5">Enr8</strain>
    </source>
</reference>
<feature type="transmembrane region" description="Helical" evidence="2">
    <location>
        <begin position="12"/>
        <end position="37"/>
    </location>
</feature>
<keyword evidence="2" id="KW-0472">Membrane</keyword>
<dbReference type="AlphaFoldDB" id="A0A5C5UWN0"/>
<accession>A0A5C5UWN0</accession>
<dbReference type="NCBIfam" id="TIGR02532">
    <property type="entry name" value="IV_pilin_GFxxxE"/>
    <property type="match status" value="1"/>
</dbReference>
<dbReference type="PANTHER" id="PTHR30093">
    <property type="entry name" value="GENERAL SECRETION PATHWAY PROTEIN G"/>
    <property type="match status" value="1"/>
</dbReference>
<dbReference type="InterPro" id="IPR027558">
    <property type="entry name" value="Pre_pil_HX9DG_C"/>
</dbReference>
<feature type="domain" description="DUF1559" evidence="3">
    <location>
        <begin position="38"/>
        <end position="283"/>
    </location>
</feature>
<keyword evidence="5" id="KW-1185">Reference proteome</keyword>